<dbReference type="CDD" id="cd01335">
    <property type="entry name" value="Radical_SAM"/>
    <property type="match status" value="1"/>
</dbReference>
<proteinExistence type="predicted"/>
<dbReference type="GO" id="GO:0006779">
    <property type="term" value="P:porphyrin-containing compound biosynthetic process"/>
    <property type="evidence" value="ECO:0007669"/>
    <property type="project" value="TreeGrafter"/>
</dbReference>
<dbReference type="EMBL" id="DVFO01000003">
    <property type="protein sequence ID" value="HIQ60089.1"/>
    <property type="molecule type" value="Genomic_DNA"/>
</dbReference>
<dbReference type="InterPro" id="IPR023995">
    <property type="entry name" value="HemZ"/>
</dbReference>
<name>A0A9D0YQG5_9FIRM</name>
<dbReference type="SFLD" id="SFLDS00029">
    <property type="entry name" value="Radical_SAM"/>
    <property type="match status" value="1"/>
</dbReference>
<gene>
    <name evidence="2" type="primary">hemZ</name>
    <name evidence="2" type="ORF">IAD31_00585</name>
</gene>
<dbReference type="SFLD" id="SFLDF00310">
    <property type="entry name" value="oxygen-independent_coproporphy"/>
    <property type="match status" value="1"/>
</dbReference>
<comment type="caution">
    <text evidence="2">The sequence shown here is derived from an EMBL/GenBank/DDBJ whole genome shotgun (WGS) entry which is preliminary data.</text>
</comment>
<dbReference type="PROSITE" id="PS51918">
    <property type="entry name" value="RADICAL_SAM"/>
    <property type="match status" value="1"/>
</dbReference>
<dbReference type="EC" id="1.3.98.3" evidence="2"/>
<feature type="domain" description="Radical SAM core" evidence="1">
    <location>
        <begin position="164"/>
        <end position="398"/>
    </location>
</feature>
<dbReference type="InterPro" id="IPR007197">
    <property type="entry name" value="rSAM"/>
</dbReference>
<keyword evidence="2" id="KW-0560">Oxidoreductase</keyword>
<dbReference type="GO" id="GO:0051989">
    <property type="term" value="F:coproporphyrinogen dehydrogenase activity"/>
    <property type="evidence" value="ECO:0007669"/>
    <property type="project" value="UniProtKB-EC"/>
</dbReference>
<dbReference type="GO" id="GO:0005737">
    <property type="term" value="C:cytoplasm"/>
    <property type="evidence" value="ECO:0007669"/>
    <property type="project" value="TreeGrafter"/>
</dbReference>
<dbReference type="InterPro" id="IPR023404">
    <property type="entry name" value="rSAM_horseshoe"/>
</dbReference>
<evidence type="ECO:0000313" key="2">
    <source>
        <dbReference type="EMBL" id="HIQ60089.1"/>
    </source>
</evidence>
<dbReference type="PANTHER" id="PTHR13932">
    <property type="entry name" value="COPROPORPHYRINIGEN III OXIDASE"/>
    <property type="match status" value="1"/>
</dbReference>
<dbReference type="SFLD" id="SFLDG01082">
    <property type="entry name" value="B12-binding_domain_containing"/>
    <property type="match status" value="1"/>
</dbReference>
<dbReference type="Pfam" id="PF04055">
    <property type="entry name" value="Radical_SAM"/>
    <property type="match status" value="1"/>
</dbReference>
<sequence length="492" mass="54283">MKLYLVGHQYQYAVEQMMMTLFPGQKPEYPDTPPTWDQSMAQVELFTRGHEVVAHAKLWWDGGVYEAERSEPETNLTGGLEDDRVRQRVIRLAFYDAGVAALGQEPPWGALTGVRPVKLPTRQMVAGDTPQQARDTLTGLYRVSPSRADLAMDCAHAALSVIRSLEPKQLSLYVGIPFCPTRCAYCSFISADVKGALALVEPYVDALCREIEEAGAQLRAHGVTVKTAYMGGGTPTTLSAEQMDRVLTHMEQHLPLEGCVEFTVEAGRPDTITREKLEVLKAHHIHRISINPQTMEDSVLIEMGRAHTAAQIVDAMELAKDAYGGMVNMDLIAGLPTDTVEGFARTLEQVVGMDPANITVHTLALKKGAKLMEEQGKLCTPQEVADMLAYAENTLRGAGYVPYYLYRQKYMSGSFENVGWAKPGAVCAYNIIMMEELQSVLSLGAGGITKLVNPATGKIDRLSNPKYPKEYLESWERICQHKAQAAEFQAKL</sequence>
<dbReference type="SMART" id="SM00729">
    <property type="entry name" value="Elp3"/>
    <property type="match status" value="1"/>
</dbReference>
<protein>
    <submittedName>
        <fullName evidence="2">Coproporphyrinogen dehydrogenase HemZ</fullName>
        <ecNumber evidence="2">1.3.98.3</ecNumber>
    </submittedName>
</protein>
<dbReference type="PANTHER" id="PTHR13932:SF1">
    <property type="entry name" value="OXYGEN-INDEPENDENT COPROPORPHYRINOGEN-III OXIDASE-LIKE PROTEIN HEMZ"/>
    <property type="match status" value="1"/>
</dbReference>
<dbReference type="InterPro" id="IPR006638">
    <property type="entry name" value="Elp3/MiaA/NifB-like_rSAM"/>
</dbReference>
<dbReference type="SUPFAM" id="SSF102114">
    <property type="entry name" value="Radical SAM enzymes"/>
    <property type="match status" value="1"/>
</dbReference>
<dbReference type="InterPro" id="IPR058240">
    <property type="entry name" value="rSAM_sf"/>
</dbReference>
<accession>A0A9D0YQG5</accession>
<dbReference type="GO" id="GO:0051539">
    <property type="term" value="F:4 iron, 4 sulfur cluster binding"/>
    <property type="evidence" value="ECO:0007669"/>
    <property type="project" value="TreeGrafter"/>
</dbReference>
<evidence type="ECO:0000259" key="1">
    <source>
        <dbReference type="PROSITE" id="PS51918"/>
    </source>
</evidence>
<dbReference type="SFLD" id="SFLDG01065">
    <property type="entry name" value="anaerobic_coproporphyrinogen-I"/>
    <property type="match status" value="1"/>
</dbReference>
<organism evidence="2 3">
    <name type="scientific">Candidatus Enterenecus faecium</name>
    <dbReference type="NCBI Taxonomy" id="2840780"/>
    <lineage>
        <taxon>Bacteria</taxon>
        <taxon>Bacillati</taxon>
        <taxon>Bacillota</taxon>
        <taxon>Clostridia</taxon>
        <taxon>Eubacteriales</taxon>
        <taxon>Candidatus Enterenecus</taxon>
    </lineage>
</organism>
<dbReference type="NCBIfam" id="TIGR03994">
    <property type="entry name" value="rSAM_HemZ"/>
    <property type="match status" value="1"/>
</dbReference>
<reference evidence="2" key="1">
    <citation type="submission" date="2020-10" db="EMBL/GenBank/DDBJ databases">
        <authorList>
            <person name="Gilroy R."/>
        </authorList>
    </citation>
    <scope>NUCLEOTIDE SEQUENCE</scope>
    <source>
        <strain evidence="2">ChiGjej2B2-12916</strain>
    </source>
</reference>
<dbReference type="Gene3D" id="3.80.30.20">
    <property type="entry name" value="tm_1862 like domain"/>
    <property type="match status" value="1"/>
</dbReference>
<evidence type="ECO:0000313" key="3">
    <source>
        <dbReference type="Proteomes" id="UP000886879"/>
    </source>
</evidence>
<dbReference type="AlphaFoldDB" id="A0A9D0YQG5"/>
<reference evidence="2" key="2">
    <citation type="journal article" date="2021" name="PeerJ">
        <title>Extensive microbial diversity within the chicken gut microbiome revealed by metagenomics and culture.</title>
        <authorList>
            <person name="Gilroy R."/>
            <person name="Ravi A."/>
            <person name="Getino M."/>
            <person name="Pursley I."/>
            <person name="Horton D.L."/>
            <person name="Alikhan N.F."/>
            <person name="Baker D."/>
            <person name="Gharbi K."/>
            <person name="Hall N."/>
            <person name="Watson M."/>
            <person name="Adriaenssens E.M."/>
            <person name="Foster-Nyarko E."/>
            <person name="Jarju S."/>
            <person name="Secka A."/>
            <person name="Antonio M."/>
            <person name="Oren A."/>
            <person name="Chaudhuri R.R."/>
            <person name="La Ragione R."/>
            <person name="Hildebrand F."/>
            <person name="Pallen M.J."/>
        </authorList>
    </citation>
    <scope>NUCLEOTIDE SEQUENCE</scope>
    <source>
        <strain evidence="2">ChiGjej2B2-12916</strain>
    </source>
</reference>
<dbReference type="InterPro" id="IPR034505">
    <property type="entry name" value="Coproporphyrinogen-III_oxidase"/>
</dbReference>
<dbReference type="Proteomes" id="UP000886879">
    <property type="component" value="Unassembled WGS sequence"/>
</dbReference>